<evidence type="ECO:0000313" key="2">
    <source>
        <dbReference type="EMBL" id="MBB5017715.1"/>
    </source>
</evidence>
<comment type="caution">
    <text evidence="2">The sequence shown here is derived from an EMBL/GenBank/DDBJ whole genome shotgun (WGS) entry which is preliminary data.</text>
</comment>
<evidence type="ECO:0000313" key="3">
    <source>
        <dbReference type="Proteomes" id="UP000575898"/>
    </source>
</evidence>
<feature type="signal peptide" evidence="1">
    <location>
        <begin position="1"/>
        <end position="25"/>
    </location>
</feature>
<evidence type="ECO:0008006" key="4">
    <source>
        <dbReference type="Google" id="ProtNLM"/>
    </source>
</evidence>
<evidence type="ECO:0000256" key="1">
    <source>
        <dbReference type="SAM" id="SignalP"/>
    </source>
</evidence>
<keyword evidence="1" id="KW-0732">Signal</keyword>
<keyword evidence="3" id="KW-1185">Reference proteome</keyword>
<protein>
    <recommendedName>
        <fullName evidence="4">DUF3142 domain-containing protein</fullName>
    </recommendedName>
</protein>
<gene>
    <name evidence="2" type="ORF">HNQ59_000984</name>
</gene>
<sequence length="246" mass="28431">MIHRVCWFVFHWLPGALLASVAVQAPDDRPADMLWVWERPTDLRWLPPQRAGVAYLRTQVLLKGDTAQVTRRRQPIHMPAAIYKMPVVHVDIDNLQPPTLNDQQLQTLVATVQAAAAHGAGWVQLDFEARHSQRAFYLQLLSRLQPMRRHTRLSVTALASWCMQDTWLDAKLVDEVVPMLFRMHRDGPAIREHLKRYRRLPVEACNQAVGLLVGQPVPPPDTAHRLYWFHQGDWQATTRFDKENPQ</sequence>
<name>A0A840MJQ0_9PROT</name>
<dbReference type="EMBL" id="JACHHY010000004">
    <property type="protein sequence ID" value="MBB5017715.1"/>
    <property type="molecule type" value="Genomic_DNA"/>
</dbReference>
<feature type="chain" id="PRO_5032647194" description="DUF3142 domain-containing protein" evidence="1">
    <location>
        <begin position="26"/>
        <end position="246"/>
    </location>
</feature>
<proteinExistence type="predicted"/>
<reference evidence="2 3" key="1">
    <citation type="submission" date="2020-08" db="EMBL/GenBank/DDBJ databases">
        <title>Genomic Encyclopedia of Type Strains, Phase IV (KMG-IV): sequencing the most valuable type-strain genomes for metagenomic binning, comparative biology and taxonomic classification.</title>
        <authorList>
            <person name="Goeker M."/>
        </authorList>
    </citation>
    <scope>NUCLEOTIDE SEQUENCE [LARGE SCALE GENOMIC DNA]</scope>
    <source>
        <strain evidence="2 3">DSM 27165</strain>
    </source>
</reference>
<dbReference type="RefSeq" id="WP_184035919.1">
    <property type="nucleotide sequence ID" value="NZ_JACHHY010000004.1"/>
</dbReference>
<dbReference type="AlphaFoldDB" id="A0A840MJQ0"/>
<dbReference type="Proteomes" id="UP000575898">
    <property type="component" value="Unassembled WGS sequence"/>
</dbReference>
<organism evidence="2 3">
    <name type="scientific">Chitinivorax tropicus</name>
    <dbReference type="NCBI Taxonomy" id="714531"/>
    <lineage>
        <taxon>Bacteria</taxon>
        <taxon>Pseudomonadati</taxon>
        <taxon>Pseudomonadota</taxon>
        <taxon>Betaproteobacteria</taxon>
        <taxon>Chitinivorax</taxon>
    </lineage>
</organism>
<accession>A0A840MJQ0</accession>